<name>A0ABN3D590_9ACTN</name>
<evidence type="ECO:0000313" key="5">
    <source>
        <dbReference type="Proteomes" id="UP001501474"/>
    </source>
</evidence>
<feature type="transmembrane region" description="Helical" evidence="2">
    <location>
        <begin position="132"/>
        <end position="149"/>
    </location>
</feature>
<keyword evidence="2" id="KW-0812">Transmembrane</keyword>
<feature type="transmembrane region" description="Helical" evidence="2">
    <location>
        <begin position="332"/>
        <end position="352"/>
    </location>
</feature>
<keyword evidence="2" id="KW-0472">Membrane</keyword>
<dbReference type="InterPro" id="IPR011646">
    <property type="entry name" value="KAP_P-loop"/>
</dbReference>
<dbReference type="Pfam" id="PF07693">
    <property type="entry name" value="KAP_NTPase"/>
    <property type="match status" value="1"/>
</dbReference>
<feature type="domain" description="KAP NTPase" evidence="3">
    <location>
        <begin position="236"/>
        <end position="665"/>
    </location>
</feature>
<reference evidence="4 5" key="1">
    <citation type="journal article" date="2019" name="Int. J. Syst. Evol. Microbiol.">
        <title>The Global Catalogue of Microorganisms (GCM) 10K type strain sequencing project: providing services to taxonomists for standard genome sequencing and annotation.</title>
        <authorList>
            <consortium name="The Broad Institute Genomics Platform"/>
            <consortium name="The Broad Institute Genome Sequencing Center for Infectious Disease"/>
            <person name="Wu L."/>
            <person name="Ma J."/>
        </authorList>
    </citation>
    <scope>NUCLEOTIDE SEQUENCE [LARGE SCALE GENOMIC DNA]</scope>
    <source>
        <strain evidence="4 5">JCM 3053</strain>
    </source>
</reference>
<dbReference type="InterPro" id="IPR027417">
    <property type="entry name" value="P-loop_NTPase"/>
</dbReference>
<accession>A0ABN3D590</accession>
<keyword evidence="2" id="KW-1133">Transmembrane helix</keyword>
<dbReference type="EMBL" id="BAAART010000012">
    <property type="protein sequence ID" value="GAA2219761.1"/>
    <property type="molecule type" value="Genomic_DNA"/>
</dbReference>
<feature type="transmembrane region" description="Helical" evidence="2">
    <location>
        <begin position="389"/>
        <end position="406"/>
    </location>
</feature>
<proteinExistence type="predicted"/>
<comment type="caution">
    <text evidence="4">The sequence shown here is derived from an EMBL/GenBank/DDBJ whole genome shotgun (WGS) entry which is preliminary data.</text>
</comment>
<evidence type="ECO:0000256" key="1">
    <source>
        <dbReference type="SAM" id="MobiDB-lite"/>
    </source>
</evidence>
<evidence type="ECO:0000256" key="2">
    <source>
        <dbReference type="SAM" id="Phobius"/>
    </source>
</evidence>
<evidence type="ECO:0000259" key="3">
    <source>
        <dbReference type="Pfam" id="PF07693"/>
    </source>
</evidence>
<sequence>MGGTVMRDANRLSYERLIGAVWEDRVEAKIYQKVVESCLQDPDIVRRLDKRHGANAAAIHAAMATESNALRAIEPTQTTLGKFRADIALLRLIQEDQEARKRTMRLDWRVIGLLTLVALTIFAWLRDWRIEYTYGGLGLLLFGAVISLADPGSRRTLSQAVYLTFTGPSVVMQSLMCKLSGNSWEADLRVNGIRPLMSRVLDALLGDDPDELLLPESYDGFRSPKHHQYVVSSISAEQLARKMNQMDGGTIAVCGPRGSGKTTLLEGCVTDNDFSVFAAAPATFTPQDFLISLFAKVCEEYIESEGYRAPNFTRITTTQRAMQRVLPWVKRSALWAAYAVPALLMLTLGTFATVRSLEEKHGHAVYSFAQGFIEDATSLTVDVWRGENVGAGLIVIVLATVIWRARRWSSPGSVLKSAWDLSYIIGGAVLVASPVVSVFEDAQLMDSLDKVFDKPGEGSGYLFVLLFLCWGLDPSRVDGSWSVGFWDIAKKDVLRAGRLICFGASVYMAYATPALQPVLNDDENPVRALSVLAGCILWKLGDWKPQPGEPYLVSLCRSHLYRLRTVQTNTATLNLGASQVVTAGSTHATSITSIPPNFPDLVASFREVLESIAWARSIQGKRTVIAIDELDRLGSDVQALSFLGEVKSVFGVPRVHYLVSVAEDVGAAFVRRGLPYRDATDSSLDDVVHVHPGTLAQSTQILQKRAPGISPPYIALVHALSGGLARDLVRYGRRVLETEERTGSAELSEISRKLILEELFETLSGFRVLLARQEWSEEASPILESFRKLMTRLRSDSSDVSAIHHDLVDFAERRRQFDFSSETLHLSPETTRLLMEASCYAYFSLTLFDIFGSEGFTRRSENAAFYSDGDLERLAEARQELAISAYTARSLLHSIRRSWQLPTQSEGPSRVSGRNGRRIPDQQGQ</sequence>
<feature type="transmembrane region" description="Helical" evidence="2">
    <location>
        <begin position="418"/>
        <end position="439"/>
    </location>
</feature>
<feature type="transmembrane region" description="Helical" evidence="2">
    <location>
        <begin position="106"/>
        <end position="126"/>
    </location>
</feature>
<dbReference type="Proteomes" id="UP001501474">
    <property type="component" value="Unassembled WGS sequence"/>
</dbReference>
<evidence type="ECO:0000313" key="4">
    <source>
        <dbReference type="EMBL" id="GAA2219761.1"/>
    </source>
</evidence>
<keyword evidence="5" id="KW-1185">Reference proteome</keyword>
<dbReference type="SUPFAM" id="SSF52540">
    <property type="entry name" value="P-loop containing nucleoside triphosphate hydrolases"/>
    <property type="match status" value="1"/>
</dbReference>
<gene>
    <name evidence="4" type="ORF">GCM10010104_06580</name>
</gene>
<organism evidence="4 5">
    <name type="scientific">Streptomyces indiaensis</name>
    <dbReference type="NCBI Taxonomy" id="284033"/>
    <lineage>
        <taxon>Bacteria</taxon>
        <taxon>Bacillati</taxon>
        <taxon>Actinomycetota</taxon>
        <taxon>Actinomycetes</taxon>
        <taxon>Kitasatosporales</taxon>
        <taxon>Streptomycetaceae</taxon>
        <taxon>Streptomyces</taxon>
    </lineage>
</organism>
<protein>
    <recommendedName>
        <fullName evidence="3">KAP NTPase domain-containing protein</fullName>
    </recommendedName>
</protein>
<feature type="region of interest" description="Disordered" evidence="1">
    <location>
        <begin position="902"/>
        <end position="925"/>
    </location>
</feature>